<organism evidence="15 16">
    <name type="scientific">Aphanomyces stellatus</name>
    <dbReference type="NCBI Taxonomy" id="120398"/>
    <lineage>
        <taxon>Eukaryota</taxon>
        <taxon>Sar</taxon>
        <taxon>Stramenopiles</taxon>
        <taxon>Oomycota</taxon>
        <taxon>Saprolegniomycetes</taxon>
        <taxon>Saprolegniales</taxon>
        <taxon>Verrucalvaceae</taxon>
        <taxon>Aphanomyces</taxon>
    </lineage>
</organism>
<dbReference type="CDD" id="cd18577">
    <property type="entry name" value="ABC_6TM_Pgp_ABCB1_D1_like"/>
    <property type="match status" value="1"/>
</dbReference>
<evidence type="ECO:0000256" key="3">
    <source>
        <dbReference type="ARBA" id="ARBA00022448"/>
    </source>
</evidence>
<evidence type="ECO:0000256" key="8">
    <source>
        <dbReference type="ARBA" id="ARBA00022989"/>
    </source>
</evidence>
<keyword evidence="6" id="KW-0547">Nucleotide-binding</keyword>
<dbReference type="PANTHER" id="PTHR24222:SF76">
    <property type="entry name" value="MYCOBACTIN IMPORT ATP-BINDING_PERMEASE PROTEIN IRTB"/>
    <property type="match status" value="1"/>
</dbReference>
<keyword evidence="8 11" id="KW-1133">Transmembrane helix</keyword>
<dbReference type="Gene3D" id="1.20.1560.10">
    <property type="entry name" value="ABC transporter type 1, transmembrane domain"/>
    <property type="match status" value="1"/>
</dbReference>
<dbReference type="PANTHER" id="PTHR24222">
    <property type="entry name" value="ABC TRANSPORTER B FAMILY"/>
    <property type="match status" value="1"/>
</dbReference>
<evidence type="ECO:0000256" key="4">
    <source>
        <dbReference type="ARBA" id="ARBA00022692"/>
    </source>
</evidence>
<accession>A0A485L6N8</accession>
<feature type="compositionally biased region" description="Low complexity" evidence="10">
    <location>
        <begin position="656"/>
        <end position="666"/>
    </location>
</feature>
<evidence type="ECO:0000313" key="15">
    <source>
        <dbReference type="EMBL" id="VFT93368.1"/>
    </source>
</evidence>
<reference evidence="14" key="2">
    <citation type="submission" date="2019-06" db="EMBL/GenBank/DDBJ databases">
        <title>Genomics analysis of Aphanomyces spp. identifies a new class of oomycete effector associated with host adaptation.</title>
        <authorList>
            <person name="Gaulin E."/>
        </authorList>
    </citation>
    <scope>NUCLEOTIDE SEQUENCE</scope>
    <source>
        <strain evidence="14">CBS 578.67</strain>
    </source>
</reference>
<proteinExistence type="inferred from homology"/>
<dbReference type="InterPro" id="IPR036640">
    <property type="entry name" value="ABC1_TM_sf"/>
</dbReference>
<keyword evidence="3" id="KW-0813">Transport</keyword>
<dbReference type="Pfam" id="PF00005">
    <property type="entry name" value="ABC_tran"/>
    <property type="match status" value="1"/>
</dbReference>
<dbReference type="Gene3D" id="3.40.50.300">
    <property type="entry name" value="P-loop containing nucleotide triphosphate hydrolases"/>
    <property type="match status" value="1"/>
</dbReference>
<evidence type="ECO:0000256" key="7">
    <source>
        <dbReference type="ARBA" id="ARBA00022840"/>
    </source>
</evidence>
<comment type="subcellular location">
    <subcellularLocation>
        <location evidence="1">Membrane</location>
        <topology evidence="1">Multi-pass membrane protein</topology>
    </subcellularLocation>
</comment>
<sequence>MSKDEGVYLQVDTPRGDALQHGDPTTNDVDTKPPPPPMASFAELFQFADSTDKALMAAGTFAAIVAGVAQPIQITFFGDIINAFNPTGADKDDHDAFQRSINHIVYQFLVLASVLLVSGFFQVACWSIASSRQAKRMRHAYASAILRQEIGWFDVHEPTQLATKVADTTLLVQEGMGRKVGDGINFFSMGSTAIVLAFYYGWELSLILLALSPVIAVSAYCMTKSITAAVQGGVEAYAEAGGIAEESLSNIKTVHMFNAMGSIADKYANALLRTEQAGVKKGLALGVGTGMMFLTMLCTYAVGMYYGAVRISNDQLGATPCTGSNCYDGGRVIKVFFSIVMGSMVLGQTAPAMQAVMSARSAAYDIFQLIHRESKIDASSTNGETLKDVEGHITLESIRFAYPSRPDVQVCDGYSLSIPAGQKIALVGSSGSGKSTIVSLLERFYDPLEGRVTLDGHDLKSLNVKWLRDQLGLVGQEPCLFADTIANNIRHGKPGATIDEVHEAAKQANAFDFIMGFPLGFDTEVGDRGAQLSGGQKQRIAIARAIIKNPAVLLLDEATSALDTESEHVVQASLDRLVESRQRTTIIIAHRLSTIRNADRIVVLSHGSVMEDGNHESLLKIENGHYKSLVEAQMRGGDFDDRQSRKAKSQGGAQGVVGRVVEGRNVTDNNSERVDENATSRMCRSLASGA</sequence>
<evidence type="ECO:0000256" key="6">
    <source>
        <dbReference type="ARBA" id="ARBA00022741"/>
    </source>
</evidence>
<feature type="region of interest" description="Disordered" evidence="10">
    <location>
        <begin position="639"/>
        <end position="690"/>
    </location>
</feature>
<dbReference type="GO" id="GO:0005886">
    <property type="term" value="C:plasma membrane"/>
    <property type="evidence" value="ECO:0007669"/>
    <property type="project" value="TreeGrafter"/>
</dbReference>
<feature type="transmembrane region" description="Helical" evidence="11">
    <location>
        <begin position="206"/>
        <end position="223"/>
    </location>
</feature>
<dbReference type="CDD" id="cd03249">
    <property type="entry name" value="ABC_MTABC3_MDL1_MDL2"/>
    <property type="match status" value="1"/>
</dbReference>
<keyword evidence="9 11" id="KW-0472">Membrane</keyword>
<dbReference type="GO" id="GO:0016887">
    <property type="term" value="F:ATP hydrolysis activity"/>
    <property type="evidence" value="ECO:0007669"/>
    <property type="project" value="InterPro"/>
</dbReference>
<dbReference type="Pfam" id="PF00664">
    <property type="entry name" value="ABC_membrane"/>
    <property type="match status" value="1"/>
</dbReference>
<feature type="transmembrane region" description="Helical" evidence="11">
    <location>
        <begin position="104"/>
        <end position="129"/>
    </location>
</feature>
<dbReference type="PROSITE" id="PS50929">
    <property type="entry name" value="ABC_TM1F"/>
    <property type="match status" value="1"/>
</dbReference>
<evidence type="ECO:0000256" key="9">
    <source>
        <dbReference type="ARBA" id="ARBA00023136"/>
    </source>
</evidence>
<keyword evidence="5" id="KW-0677">Repeat</keyword>
<feature type="region of interest" description="Disordered" evidence="10">
    <location>
        <begin position="1"/>
        <end position="34"/>
    </location>
</feature>
<evidence type="ECO:0000256" key="5">
    <source>
        <dbReference type="ARBA" id="ARBA00022737"/>
    </source>
</evidence>
<dbReference type="AlphaFoldDB" id="A0A485L6N8"/>
<evidence type="ECO:0000313" key="14">
    <source>
        <dbReference type="EMBL" id="KAF0692316.1"/>
    </source>
</evidence>
<evidence type="ECO:0000256" key="1">
    <source>
        <dbReference type="ARBA" id="ARBA00004141"/>
    </source>
</evidence>
<dbReference type="InterPro" id="IPR027417">
    <property type="entry name" value="P-loop_NTPase"/>
</dbReference>
<dbReference type="PROSITE" id="PS50893">
    <property type="entry name" value="ABC_TRANSPORTER_2"/>
    <property type="match status" value="1"/>
</dbReference>
<dbReference type="SMART" id="SM00382">
    <property type="entry name" value="AAA"/>
    <property type="match status" value="1"/>
</dbReference>
<gene>
    <name evidence="15" type="primary">Aste57867_16597</name>
    <name evidence="14" type="ORF">As57867_016540</name>
    <name evidence="15" type="ORF">ASTE57867_16597</name>
</gene>
<evidence type="ECO:0000256" key="11">
    <source>
        <dbReference type="SAM" id="Phobius"/>
    </source>
</evidence>
<dbReference type="GO" id="GO:0140359">
    <property type="term" value="F:ABC-type transporter activity"/>
    <property type="evidence" value="ECO:0007669"/>
    <property type="project" value="InterPro"/>
</dbReference>
<name>A0A485L6N8_9STRA</name>
<dbReference type="InterPro" id="IPR017871">
    <property type="entry name" value="ABC_transporter-like_CS"/>
</dbReference>
<dbReference type="Proteomes" id="UP000332933">
    <property type="component" value="Unassembled WGS sequence"/>
</dbReference>
<dbReference type="InterPro" id="IPR011527">
    <property type="entry name" value="ABC1_TM_dom"/>
</dbReference>
<feature type="domain" description="ABC transmembrane type-1" evidence="13">
    <location>
        <begin position="57"/>
        <end position="358"/>
    </location>
</feature>
<keyword evidence="16" id="KW-1185">Reference proteome</keyword>
<dbReference type="FunFam" id="3.40.50.300:FF:000205">
    <property type="entry name" value="ABC transporter B family member 4"/>
    <property type="match status" value="1"/>
</dbReference>
<dbReference type="OrthoDB" id="76207at2759"/>
<dbReference type="EMBL" id="VJMH01005901">
    <property type="protein sequence ID" value="KAF0692316.1"/>
    <property type="molecule type" value="Genomic_DNA"/>
</dbReference>
<feature type="transmembrane region" description="Helical" evidence="11">
    <location>
        <begin position="283"/>
        <end position="306"/>
    </location>
</feature>
<evidence type="ECO:0000313" key="16">
    <source>
        <dbReference type="Proteomes" id="UP000332933"/>
    </source>
</evidence>
<dbReference type="EMBL" id="CAADRA010005922">
    <property type="protein sequence ID" value="VFT93368.1"/>
    <property type="molecule type" value="Genomic_DNA"/>
</dbReference>
<evidence type="ECO:0000256" key="2">
    <source>
        <dbReference type="ARBA" id="ARBA00007577"/>
    </source>
</evidence>
<evidence type="ECO:0000256" key="10">
    <source>
        <dbReference type="SAM" id="MobiDB-lite"/>
    </source>
</evidence>
<dbReference type="SUPFAM" id="SSF90123">
    <property type="entry name" value="ABC transporter transmembrane region"/>
    <property type="match status" value="1"/>
</dbReference>
<keyword evidence="4 11" id="KW-0812">Transmembrane</keyword>
<feature type="domain" description="ABC transporter" evidence="12">
    <location>
        <begin position="393"/>
        <end position="631"/>
    </location>
</feature>
<comment type="similarity">
    <text evidence="2">Belongs to the ABC transporter superfamily. ABCB family. Multidrug resistance exporter (TC 3.A.1.201) subfamily.</text>
</comment>
<dbReference type="InterPro" id="IPR039421">
    <property type="entry name" value="Type_1_exporter"/>
</dbReference>
<dbReference type="FunFam" id="1.20.1560.10:FF:000018">
    <property type="entry name" value="ATP-binding cassette subfamily B member 11"/>
    <property type="match status" value="1"/>
</dbReference>
<dbReference type="SUPFAM" id="SSF52540">
    <property type="entry name" value="P-loop containing nucleoside triphosphate hydrolases"/>
    <property type="match status" value="1"/>
</dbReference>
<dbReference type="PROSITE" id="PS00211">
    <property type="entry name" value="ABC_TRANSPORTER_1"/>
    <property type="match status" value="1"/>
</dbReference>
<protein>
    <submittedName>
        <fullName evidence="15">Aste57867_16597 protein</fullName>
    </submittedName>
</protein>
<dbReference type="GO" id="GO:0005524">
    <property type="term" value="F:ATP binding"/>
    <property type="evidence" value="ECO:0007669"/>
    <property type="project" value="UniProtKB-KW"/>
</dbReference>
<reference evidence="15 16" key="1">
    <citation type="submission" date="2019-03" db="EMBL/GenBank/DDBJ databases">
        <authorList>
            <person name="Gaulin E."/>
            <person name="Dumas B."/>
        </authorList>
    </citation>
    <scope>NUCLEOTIDE SEQUENCE [LARGE SCALE GENOMIC DNA]</scope>
    <source>
        <strain evidence="15">CBS 568.67</strain>
    </source>
</reference>
<evidence type="ECO:0000259" key="13">
    <source>
        <dbReference type="PROSITE" id="PS50929"/>
    </source>
</evidence>
<keyword evidence="7" id="KW-0067">ATP-binding</keyword>
<dbReference type="InterPro" id="IPR003593">
    <property type="entry name" value="AAA+_ATPase"/>
</dbReference>
<dbReference type="InterPro" id="IPR003439">
    <property type="entry name" value="ABC_transporter-like_ATP-bd"/>
</dbReference>
<evidence type="ECO:0000259" key="12">
    <source>
        <dbReference type="PROSITE" id="PS50893"/>
    </source>
</evidence>